<keyword evidence="1" id="KW-0540">Nuclease</keyword>
<name>A0ABQ1C8T9_9MYCO</name>
<keyword evidence="5" id="KW-0347">Helicase</keyword>
<evidence type="ECO:0000259" key="10">
    <source>
        <dbReference type="Pfam" id="PF12705"/>
    </source>
</evidence>
<dbReference type="InterPro" id="IPR041679">
    <property type="entry name" value="DNA2/NAM7-like_C"/>
</dbReference>
<dbReference type="SUPFAM" id="SSF52540">
    <property type="entry name" value="P-loop containing nucleoside triphosphate hydrolases"/>
    <property type="match status" value="1"/>
</dbReference>
<feature type="region of interest" description="Disordered" evidence="9">
    <location>
        <begin position="1"/>
        <end position="31"/>
    </location>
</feature>
<dbReference type="Pfam" id="PF13604">
    <property type="entry name" value="AAA_30"/>
    <property type="match status" value="1"/>
</dbReference>
<feature type="domain" description="PD-(D/E)XK endonuclease-like" evidence="10">
    <location>
        <begin position="104"/>
        <end position="263"/>
    </location>
</feature>
<dbReference type="NCBIfam" id="TIGR03491">
    <property type="entry name" value="TM0106 family RecB-like putative nuclease"/>
    <property type="match status" value="1"/>
</dbReference>
<feature type="domain" description="YprB ribonuclease H-like" evidence="12">
    <location>
        <begin position="355"/>
        <end position="544"/>
    </location>
</feature>
<dbReference type="CDD" id="cd18808">
    <property type="entry name" value="SF1_C_Upf1"/>
    <property type="match status" value="1"/>
</dbReference>
<dbReference type="Pfam" id="PF12705">
    <property type="entry name" value="PDDEXK_1"/>
    <property type="match status" value="1"/>
</dbReference>
<dbReference type="Gene3D" id="3.40.50.300">
    <property type="entry name" value="P-loop containing nucleotide triphosphate hydrolases"/>
    <property type="match status" value="2"/>
</dbReference>
<evidence type="ECO:0000256" key="2">
    <source>
        <dbReference type="ARBA" id="ARBA00022741"/>
    </source>
</evidence>
<evidence type="ECO:0000256" key="5">
    <source>
        <dbReference type="ARBA" id="ARBA00022806"/>
    </source>
</evidence>
<evidence type="ECO:0008006" key="15">
    <source>
        <dbReference type="Google" id="ProtNLM"/>
    </source>
</evidence>
<keyword evidence="7" id="KW-0067">ATP-binding</keyword>
<dbReference type="InterPro" id="IPR038726">
    <property type="entry name" value="PDDEXK_AddAB-type"/>
</dbReference>
<evidence type="ECO:0000313" key="14">
    <source>
        <dbReference type="Proteomes" id="UP000465240"/>
    </source>
</evidence>
<evidence type="ECO:0000313" key="13">
    <source>
        <dbReference type="EMBL" id="GFG80849.1"/>
    </source>
</evidence>
<evidence type="ECO:0000256" key="1">
    <source>
        <dbReference type="ARBA" id="ARBA00022722"/>
    </source>
</evidence>
<dbReference type="Pfam" id="PF13087">
    <property type="entry name" value="AAA_12"/>
    <property type="match status" value="1"/>
</dbReference>
<evidence type="ECO:0000256" key="7">
    <source>
        <dbReference type="ARBA" id="ARBA00022840"/>
    </source>
</evidence>
<dbReference type="Proteomes" id="UP000465240">
    <property type="component" value="Unassembled WGS sequence"/>
</dbReference>
<dbReference type="EMBL" id="BLKX01000001">
    <property type="protein sequence ID" value="GFG80849.1"/>
    <property type="molecule type" value="Genomic_DNA"/>
</dbReference>
<protein>
    <recommendedName>
        <fullName evidence="15">Nuclease</fullName>
    </recommendedName>
</protein>
<sequence length="1177" mass="127810">MVNHCGSEVSVDDARPGRISDSGRPPELSANAAVSYPSPTVTAVFLTAGNIVYSASDLASAARCEYALLRDFDAKLGRGPAVSVEDELLARTATLGDDHERRRLDRLRARFGDEIAVIGRPAYTHAGLTAAADATRRAIADRAPVVYQAAMFDGRFVGFADFLIRDGERYRVTDTKLARSPKVTALLQLAAYADALTAAGVPITPDAELELGDGTVVRYRLSDLMPVYRTQRAQLQTLLDDHHAAGRAVRWEDAGVQACFRCPLCTEQLRALDDLLLVAGMRVSQREKLIDAGITTIGELAARSRPVPGLGAQALGKLTAQAKLQIRQRDSGAPQYEVADPQPLALLPEPNPGDLFFDFEGDPLWTADGNQWGLEYLFGVLEMGPAGKFRPLWAHDRIEERAALKQFLAMVAKRRKRYPNMHIYHYAAYEKTALLRLAGRYGVGEDEVDDLLRNGVLVDLYPLVRKSIRVGAESLSLKALEPLYMGTQLRSGDVTTATDSITSYARYCELLAAGRADEAATVLKEIEEYNHYDCLSTRKLRDWLLILAWESGVTPIGVQPVPERDSIKDHDPLAVTLTTFTGDAAAGERTPEQTAVALIAAARGYHQREDKPFWWSHFDRLNYPVDEWSDNTDVFIVDSASVVTDWHTPPRARKPQRRLKLKGELARGDLSHEVFALYEPPAPAGMADDPDRRGAGRAEIVGVDDPSLPAEVTIIERTGKDGNTFHQLPFALTPGPPVKTTALRESIATTAQAVADGLPGLPRTALLDLLLLRAPRTHGDAALPRSDDTIADITSATLSLDSSYLAVHGPPGTGKTHTAARVIKTLVTEHSWRVGVVAQSHAAVENVLDCVIDAGLDPALVAKKGTTGARWQEIDASKYAAFIADHAGCVIGGTAWDFANAQRVPPGFLDLLVIDEAGQFCLANTIAVAPAATNLLLLGDPQQLPQVSQGTHPEQVDISALEWLVDGQQTLPDERGYFLDLSYRMHPRVCAAVSALSYEGRLRSHAERTTARQLAGHEPGVRVLPVRHQGNSIDSPEEAAAIVEEIGRMLGRPWTDEHGTRPLAAPDVLVLAPYNAQVTLIRQRLAQARLSGVRVGTVDKFQGGQAPVVFISMTASSIDEVPRGISFLLNRNRLNVAVSRAQYAAIIVRSESLTQYLPATPAGLVDLGAFLALTRGQ</sequence>
<dbReference type="CDD" id="cd17934">
    <property type="entry name" value="DEXXQc_Upf1-like"/>
    <property type="match status" value="1"/>
</dbReference>
<evidence type="ECO:0000256" key="4">
    <source>
        <dbReference type="ARBA" id="ARBA00022801"/>
    </source>
</evidence>
<dbReference type="PANTHER" id="PTHR43788:SF8">
    <property type="entry name" value="DNA-BINDING PROTEIN SMUBP-2"/>
    <property type="match status" value="1"/>
</dbReference>
<evidence type="ECO:0000259" key="12">
    <source>
        <dbReference type="Pfam" id="PF13482"/>
    </source>
</evidence>
<reference evidence="13 14" key="1">
    <citation type="journal article" date="2019" name="Emerg. Microbes Infect.">
        <title>Comprehensive subspecies identification of 175 nontuberculous mycobacteria species based on 7547 genomic profiles.</title>
        <authorList>
            <person name="Matsumoto Y."/>
            <person name="Kinjo T."/>
            <person name="Motooka D."/>
            <person name="Nabeya D."/>
            <person name="Jung N."/>
            <person name="Uechi K."/>
            <person name="Horii T."/>
            <person name="Iida T."/>
            <person name="Fujita J."/>
            <person name="Nakamura S."/>
        </authorList>
    </citation>
    <scope>NUCLEOTIDE SEQUENCE [LARGE SCALE GENOMIC DNA]</scope>
    <source>
        <strain evidence="13 14">JCM 18565</strain>
    </source>
</reference>
<evidence type="ECO:0000256" key="9">
    <source>
        <dbReference type="SAM" id="MobiDB-lite"/>
    </source>
</evidence>
<comment type="caution">
    <text evidence="13">The sequence shown here is derived from an EMBL/GenBank/DDBJ whole genome shotgun (WGS) entry which is preliminary data.</text>
</comment>
<accession>A0ABQ1C8T9</accession>
<keyword evidence="8" id="KW-0234">DNA repair</keyword>
<keyword evidence="2" id="KW-0547">Nucleotide-binding</keyword>
<dbReference type="InterPro" id="IPR047187">
    <property type="entry name" value="SF1_C_Upf1"/>
</dbReference>
<keyword evidence="4" id="KW-0378">Hydrolase</keyword>
<dbReference type="InterPro" id="IPR027417">
    <property type="entry name" value="P-loop_NTPase"/>
</dbReference>
<dbReference type="InterPro" id="IPR038720">
    <property type="entry name" value="YprB_RNase_H-like_dom"/>
</dbReference>
<evidence type="ECO:0000256" key="8">
    <source>
        <dbReference type="ARBA" id="ARBA00023204"/>
    </source>
</evidence>
<organism evidence="13 14">
    <name type="scientific">Mycobacterium paragordonae</name>
    <dbReference type="NCBI Taxonomy" id="1389713"/>
    <lineage>
        <taxon>Bacteria</taxon>
        <taxon>Bacillati</taxon>
        <taxon>Actinomycetota</taxon>
        <taxon>Actinomycetes</taxon>
        <taxon>Mycobacteriales</taxon>
        <taxon>Mycobacteriaceae</taxon>
        <taxon>Mycobacterium</taxon>
    </lineage>
</organism>
<evidence type="ECO:0000256" key="3">
    <source>
        <dbReference type="ARBA" id="ARBA00022763"/>
    </source>
</evidence>
<keyword evidence="14" id="KW-1185">Reference proteome</keyword>
<gene>
    <name evidence="13" type="ORF">MPRG_41250</name>
</gene>
<evidence type="ECO:0000259" key="11">
    <source>
        <dbReference type="Pfam" id="PF13087"/>
    </source>
</evidence>
<dbReference type="InterPro" id="IPR019993">
    <property type="entry name" value="RecB_nuclease_TM0106_put"/>
</dbReference>
<feature type="domain" description="DNA2/NAM7 helicase-like C-terminal" evidence="11">
    <location>
        <begin position="968"/>
        <end position="1149"/>
    </location>
</feature>
<dbReference type="Pfam" id="PF13482">
    <property type="entry name" value="RNase_H_2"/>
    <property type="match status" value="1"/>
</dbReference>
<keyword evidence="3" id="KW-0227">DNA damage</keyword>
<proteinExistence type="predicted"/>
<dbReference type="PANTHER" id="PTHR43788">
    <property type="entry name" value="DNA2/NAM7 HELICASE FAMILY MEMBER"/>
    <property type="match status" value="1"/>
</dbReference>
<evidence type="ECO:0000256" key="6">
    <source>
        <dbReference type="ARBA" id="ARBA00022839"/>
    </source>
</evidence>
<dbReference type="InterPro" id="IPR050534">
    <property type="entry name" value="Coronavir_polyprotein_1ab"/>
</dbReference>
<keyword evidence="6" id="KW-0269">Exonuclease</keyword>